<evidence type="ECO:0000259" key="1">
    <source>
        <dbReference type="PROSITE" id="PS50878"/>
    </source>
</evidence>
<sequence length="141" mass="16336">MPFGLTNAPSVFMDLMNRVFQPFLDQFVIVFIDDIMIYSKSPEEHSEHLRIVFQILKDRRLFAKFSKCEFWLEKVAFLGHVISHSGVEVDPEMVEAVKDCPVPKSVTEIRSFFGLAGYYRRFIKGFSRMALPLTSLTKKHA</sequence>
<dbReference type="Pfam" id="PF00078">
    <property type="entry name" value="RVT_1"/>
    <property type="match status" value="1"/>
</dbReference>
<name>A0A2Z7BER5_9LAMI</name>
<proteinExistence type="predicted"/>
<dbReference type="InterPro" id="IPR051320">
    <property type="entry name" value="Viral_Replic_Matur_Polypro"/>
</dbReference>
<dbReference type="AlphaFoldDB" id="A0A2Z7BER5"/>
<dbReference type="EMBL" id="KV008278">
    <property type="protein sequence ID" value="KZV30447.1"/>
    <property type="molecule type" value="Genomic_DNA"/>
</dbReference>
<protein>
    <recommendedName>
        <fullName evidence="1">Reverse transcriptase domain-containing protein</fullName>
    </recommendedName>
</protein>
<reference evidence="2 3" key="1">
    <citation type="journal article" date="2015" name="Proc. Natl. Acad. Sci. U.S.A.">
        <title>The resurrection genome of Boea hygrometrica: A blueprint for survival of dehydration.</title>
        <authorList>
            <person name="Xiao L."/>
            <person name="Yang G."/>
            <person name="Zhang L."/>
            <person name="Yang X."/>
            <person name="Zhao S."/>
            <person name="Ji Z."/>
            <person name="Zhou Q."/>
            <person name="Hu M."/>
            <person name="Wang Y."/>
            <person name="Chen M."/>
            <person name="Xu Y."/>
            <person name="Jin H."/>
            <person name="Xiao X."/>
            <person name="Hu G."/>
            <person name="Bao F."/>
            <person name="Hu Y."/>
            <person name="Wan P."/>
            <person name="Li L."/>
            <person name="Deng X."/>
            <person name="Kuang T."/>
            <person name="Xiang C."/>
            <person name="Zhu J.K."/>
            <person name="Oliver M.J."/>
            <person name="He Y."/>
        </authorList>
    </citation>
    <scope>NUCLEOTIDE SEQUENCE [LARGE SCALE GENOMIC DNA]</scope>
    <source>
        <strain evidence="3">cv. XS01</strain>
    </source>
</reference>
<dbReference type="SUPFAM" id="SSF56672">
    <property type="entry name" value="DNA/RNA polymerases"/>
    <property type="match status" value="1"/>
</dbReference>
<feature type="domain" description="Reverse transcriptase" evidence="1">
    <location>
        <begin position="1"/>
        <end position="82"/>
    </location>
</feature>
<dbReference type="PANTHER" id="PTHR33064">
    <property type="entry name" value="POL PROTEIN"/>
    <property type="match status" value="1"/>
</dbReference>
<dbReference type="FunFam" id="3.30.70.270:FF:000003">
    <property type="entry name" value="Transposon Ty3-G Gag-Pol polyprotein"/>
    <property type="match status" value="1"/>
</dbReference>
<dbReference type="InterPro" id="IPR043502">
    <property type="entry name" value="DNA/RNA_pol_sf"/>
</dbReference>
<gene>
    <name evidence="2" type="ORF">F511_21333</name>
</gene>
<dbReference type="OrthoDB" id="1685174at2759"/>
<dbReference type="PROSITE" id="PS50878">
    <property type="entry name" value="RT_POL"/>
    <property type="match status" value="1"/>
</dbReference>
<dbReference type="InterPro" id="IPR043128">
    <property type="entry name" value="Rev_trsase/Diguanyl_cyclase"/>
</dbReference>
<dbReference type="Proteomes" id="UP000250235">
    <property type="component" value="Unassembled WGS sequence"/>
</dbReference>
<evidence type="ECO:0000313" key="3">
    <source>
        <dbReference type="Proteomes" id="UP000250235"/>
    </source>
</evidence>
<organism evidence="2 3">
    <name type="scientific">Dorcoceras hygrometricum</name>
    <dbReference type="NCBI Taxonomy" id="472368"/>
    <lineage>
        <taxon>Eukaryota</taxon>
        <taxon>Viridiplantae</taxon>
        <taxon>Streptophyta</taxon>
        <taxon>Embryophyta</taxon>
        <taxon>Tracheophyta</taxon>
        <taxon>Spermatophyta</taxon>
        <taxon>Magnoliopsida</taxon>
        <taxon>eudicotyledons</taxon>
        <taxon>Gunneridae</taxon>
        <taxon>Pentapetalae</taxon>
        <taxon>asterids</taxon>
        <taxon>lamiids</taxon>
        <taxon>Lamiales</taxon>
        <taxon>Gesneriaceae</taxon>
        <taxon>Didymocarpoideae</taxon>
        <taxon>Trichosporeae</taxon>
        <taxon>Loxocarpinae</taxon>
        <taxon>Dorcoceras</taxon>
    </lineage>
</organism>
<evidence type="ECO:0000313" key="2">
    <source>
        <dbReference type="EMBL" id="KZV30447.1"/>
    </source>
</evidence>
<keyword evidence="3" id="KW-1185">Reference proteome</keyword>
<dbReference type="Gene3D" id="3.30.70.270">
    <property type="match status" value="2"/>
</dbReference>
<dbReference type="PANTHER" id="PTHR33064:SF37">
    <property type="entry name" value="RIBONUCLEASE H"/>
    <property type="match status" value="1"/>
</dbReference>
<accession>A0A2Z7BER5</accession>
<dbReference type="CDD" id="cd01647">
    <property type="entry name" value="RT_LTR"/>
    <property type="match status" value="1"/>
</dbReference>
<dbReference type="InterPro" id="IPR000477">
    <property type="entry name" value="RT_dom"/>
</dbReference>